<protein>
    <submittedName>
        <fullName evidence="5">Acetylornithine deacetylase/succinyl-diaminopimelate desuccinylase-like protein</fullName>
    </submittedName>
</protein>
<gene>
    <name evidence="5" type="ORF">FHU40_000411</name>
</gene>
<dbReference type="GO" id="GO:0006508">
    <property type="term" value="P:proteolysis"/>
    <property type="evidence" value="ECO:0007669"/>
    <property type="project" value="UniProtKB-KW"/>
</dbReference>
<evidence type="ECO:0000256" key="2">
    <source>
        <dbReference type="ARBA" id="ARBA00022723"/>
    </source>
</evidence>
<evidence type="ECO:0000313" key="6">
    <source>
        <dbReference type="Proteomes" id="UP000589626"/>
    </source>
</evidence>
<proteinExistence type="predicted"/>
<name>A0A7W4Z0M4_9ACTN</name>
<keyword evidence="3" id="KW-0378">Hydrolase</keyword>
<keyword evidence="1" id="KW-0645">Protease</keyword>
<dbReference type="Gene3D" id="3.40.630.10">
    <property type="entry name" value="Zn peptidases"/>
    <property type="match status" value="1"/>
</dbReference>
<evidence type="ECO:0000259" key="4">
    <source>
        <dbReference type="Pfam" id="PF07687"/>
    </source>
</evidence>
<comment type="caution">
    <text evidence="5">The sequence shown here is derived from an EMBL/GenBank/DDBJ whole genome shotgun (WGS) entry which is preliminary data.</text>
</comment>
<dbReference type="GO" id="GO:0046872">
    <property type="term" value="F:metal ion binding"/>
    <property type="evidence" value="ECO:0007669"/>
    <property type="project" value="UniProtKB-KW"/>
</dbReference>
<dbReference type="AlphaFoldDB" id="A0A7W4Z0M4"/>
<sequence length="455" mass="47828">MDLQEIEKRAAAMMPLLVGQLERLVAVPSVAFPGYPEEPVHEMAATTLELFREVGFSDARLMDVPTGYPPIYAEAAGPPGSPVVMLYAHYDVQPAPPEQGWTSDPWTAVHKDDGRIYGRGAADDKGGLVAHLGTMRIFDGRPPCTVKLILEGMEETESNLEAFVEAHPELFQCDVFIVCDMGNLAVGEPVLTTALRGDVACVVTVRTLEHPLHSGVFGGPAPDAMMSLARLLSTLHDADGNVAVDGVSSGEWTGADLSAADFEASADLLDGVTLAGTGSIGTQLWARPSVSAIGVDMTSIAGSSNVLIPEARAKLSMRIVPGSDPVRELDALVAHLESHAPFGAQVEVQRTKQAPPFRCATDGPGYDAARAALAEAYGKPAGEAGSGGSIPLLRTLQDACPTAEFILWGPEDVAKSRIHASDESVDPSEIEKMVIAQARLLVHLAGTTAEGAAAR</sequence>
<dbReference type="RefSeq" id="WP_183590618.1">
    <property type="nucleotide sequence ID" value="NZ_JACHWR010000001.1"/>
</dbReference>
<dbReference type="InterPro" id="IPR011650">
    <property type="entry name" value="Peptidase_M20_dimer"/>
</dbReference>
<organism evidence="5 6">
    <name type="scientific">Nocardioides soli</name>
    <dbReference type="NCBI Taxonomy" id="1036020"/>
    <lineage>
        <taxon>Bacteria</taxon>
        <taxon>Bacillati</taxon>
        <taxon>Actinomycetota</taxon>
        <taxon>Actinomycetes</taxon>
        <taxon>Propionibacteriales</taxon>
        <taxon>Nocardioidaceae</taxon>
        <taxon>Nocardioides</taxon>
    </lineage>
</organism>
<accession>A0A7W4Z0M4</accession>
<dbReference type="GO" id="GO:0008233">
    <property type="term" value="F:peptidase activity"/>
    <property type="evidence" value="ECO:0007669"/>
    <property type="project" value="UniProtKB-KW"/>
</dbReference>
<evidence type="ECO:0000256" key="1">
    <source>
        <dbReference type="ARBA" id="ARBA00022670"/>
    </source>
</evidence>
<dbReference type="Proteomes" id="UP000589626">
    <property type="component" value="Unassembled WGS sequence"/>
</dbReference>
<keyword evidence="6" id="KW-1185">Reference proteome</keyword>
<dbReference type="Pfam" id="PF01546">
    <property type="entry name" value="Peptidase_M20"/>
    <property type="match status" value="1"/>
</dbReference>
<reference evidence="5 6" key="1">
    <citation type="submission" date="2020-08" db="EMBL/GenBank/DDBJ databases">
        <title>Sequencing the genomes of 1000 actinobacteria strains.</title>
        <authorList>
            <person name="Klenk H.-P."/>
        </authorList>
    </citation>
    <scope>NUCLEOTIDE SEQUENCE [LARGE SCALE GENOMIC DNA]</scope>
    <source>
        <strain evidence="5 6">DSM 105498</strain>
    </source>
</reference>
<dbReference type="NCBIfam" id="NF005914">
    <property type="entry name" value="PRK07907.1"/>
    <property type="match status" value="1"/>
</dbReference>
<keyword evidence="2" id="KW-0479">Metal-binding</keyword>
<dbReference type="InterPro" id="IPR002933">
    <property type="entry name" value="Peptidase_M20"/>
</dbReference>
<dbReference type="Gene3D" id="3.30.70.360">
    <property type="match status" value="1"/>
</dbReference>
<evidence type="ECO:0000256" key="3">
    <source>
        <dbReference type="ARBA" id="ARBA00022801"/>
    </source>
</evidence>
<dbReference type="EMBL" id="JACHWR010000001">
    <property type="protein sequence ID" value="MBB3040610.1"/>
    <property type="molecule type" value="Genomic_DNA"/>
</dbReference>
<dbReference type="PANTHER" id="PTHR43270:SF12">
    <property type="entry name" value="SUCCINYL-DIAMINOPIMELATE DESUCCINYLASE"/>
    <property type="match status" value="1"/>
</dbReference>
<dbReference type="Pfam" id="PF07687">
    <property type="entry name" value="M20_dimer"/>
    <property type="match status" value="1"/>
</dbReference>
<feature type="domain" description="Peptidase M20 dimerisation" evidence="4">
    <location>
        <begin position="203"/>
        <end position="341"/>
    </location>
</feature>
<dbReference type="SUPFAM" id="SSF53187">
    <property type="entry name" value="Zn-dependent exopeptidases"/>
    <property type="match status" value="1"/>
</dbReference>
<dbReference type="InterPro" id="IPR051458">
    <property type="entry name" value="Cyt/Met_Dipeptidase"/>
</dbReference>
<evidence type="ECO:0000313" key="5">
    <source>
        <dbReference type="EMBL" id="MBB3040610.1"/>
    </source>
</evidence>
<dbReference type="PANTHER" id="PTHR43270">
    <property type="entry name" value="BETA-ALA-HIS DIPEPTIDASE"/>
    <property type="match status" value="1"/>
</dbReference>